<feature type="transmembrane region" description="Helical" evidence="1">
    <location>
        <begin position="124"/>
        <end position="157"/>
    </location>
</feature>
<proteinExistence type="predicted"/>
<feature type="transmembrane region" description="Helical" evidence="1">
    <location>
        <begin position="163"/>
        <end position="191"/>
    </location>
</feature>
<evidence type="ECO:0000313" key="3">
    <source>
        <dbReference type="Proteomes" id="UP000501452"/>
    </source>
</evidence>
<keyword evidence="3" id="KW-1185">Reference proteome</keyword>
<evidence type="ECO:0008006" key="4">
    <source>
        <dbReference type="Google" id="ProtNLM"/>
    </source>
</evidence>
<organism evidence="2 3">
    <name type="scientific">Rubrobacter tropicus</name>
    <dbReference type="NCBI Taxonomy" id="2653851"/>
    <lineage>
        <taxon>Bacteria</taxon>
        <taxon>Bacillati</taxon>
        <taxon>Actinomycetota</taxon>
        <taxon>Rubrobacteria</taxon>
        <taxon>Rubrobacterales</taxon>
        <taxon>Rubrobacteraceae</taxon>
        <taxon>Rubrobacter</taxon>
    </lineage>
</organism>
<keyword evidence="1" id="KW-1133">Transmembrane helix</keyword>
<feature type="transmembrane region" description="Helical" evidence="1">
    <location>
        <begin position="15"/>
        <end position="33"/>
    </location>
</feature>
<feature type="transmembrane region" description="Helical" evidence="1">
    <location>
        <begin position="87"/>
        <end position="112"/>
    </location>
</feature>
<dbReference type="EMBL" id="CP045119">
    <property type="protein sequence ID" value="QIN83962.1"/>
    <property type="molecule type" value="Genomic_DNA"/>
</dbReference>
<dbReference type="AlphaFoldDB" id="A0A6G8QBZ9"/>
<dbReference type="RefSeq" id="WP_166177693.1">
    <property type="nucleotide sequence ID" value="NZ_CP045119.1"/>
</dbReference>
<dbReference type="Proteomes" id="UP000501452">
    <property type="component" value="Chromosome"/>
</dbReference>
<feature type="transmembrane region" description="Helical" evidence="1">
    <location>
        <begin position="45"/>
        <end position="67"/>
    </location>
</feature>
<keyword evidence="1" id="KW-0472">Membrane</keyword>
<name>A0A6G8QBZ9_9ACTN</name>
<evidence type="ECO:0000313" key="2">
    <source>
        <dbReference type="EMBL" id="QIN83962.1"/>
    </source>
</evidence>
<gene>
    <name evidence="2" type="ORF">GBA63_15885</name>
</gene>
<reference evidence="2 3" key="1">
    <citation type="submission" date="2019-10" db="EMBL/GenBank/DDBJ databases">
        <title>Rubrobacter sp nov SCSIO 52090 isolated from a deep-sea sediment in the South China Sea.</title>
        <authorList>
            <person name="Chen R.W."/>
        </authorList>
    </citation>
    <scope>NUCLEOTIDE SEQUENCE [LARGE SCALE GENOMIC DNA]</scope>
    <source>
        <strain evidence="2 3">SCSIO 52909</strain>
    </source>
</reference>
<keyword evidence="1" id="KW-0812">Transmembrane</keyword>
<protein>
    <recommendedName>
        <fullName evidence="4">Yip1 domain-containing protein</fullName>
    </recommendedName>
</protein>
<dbReference type="KEGG" id="rub:GBA63_15885"/>
<accession>A0A6G8QBZ9</accession>
<evidence type="ECO:0000256" key="1">
    <source>
        <dbReference type="SAM" id="Phobius"/>
    </source>
</evidence>
<sequence>MQNSKAPEFSLNRPVASALATVRAVLFSPRVFFSNFRADGPLKEPVLFTLLVGSVFAVLAAAVALVSNAVSGGISASDLRAAVVEGLLFALLSPAGVGVAAGVYLLSIRTFVGKVAEFSQVYRLLAYSYAAFALAWVPILGSIAVPYALLVLMGIAIKEVYEASFLTAVIAALVGFVPVGSALVWVTAVALTS</sequence>